<dbReference type="InterPro" id="IPR003594">
    <property type="entry name" value="HATPase_dom"/>
</dbReference>
<feature type="domain" description="Response regulatory" evidence="8">
    <location>
        <begin position="638"/>
        <end position="756"/>
    </location>
</feature>
<feature type="domain" description="Histidine kinase" evidence="7">
    <location>
        <begin position="244"/>
        <end position="465"/>
    </location>
</feature>
<feature type="modified residue" description="4-aspartylphosphate" evidence="5">
    <location>
        <position position="536"/>
    </location>
</feature>
<evidence type="ECO:0000256" key="2">
    <source>
        <dbReference type="ARBA" id="ARBA00012438"/>
    </source>
</evidence>
<evidence type="ECO:0000259" key="9">
    <source>
        <dbReference type="PROSITE" id="PS50894"/>
    </source>
</evidence>
<dbReference type="PROSITE" id="PS50110">
    <property type="entry name" value="RESPONSE_REGULATORY"/>
    <property type="match status" value="2"/>
</dbReference>
<keyword evidence="6" id="KW-0812">Transmembrane</keyword>
<keyword evidence="6" id="KW-0472">Membrane</keyword>
<feature type="domain" description="HPt" evidence="9">
    <location>
        <begin position="803"/>
        <end position="896"/>
    </location>
</feature>
<dbReference type="SUPFAM" id="SSF55874">
    <property type="entry name" value="ATPase domain of HSP90 chaperone/DNA topoisomerase II/histidine kinase"/>
    <property type="match status" value="1"/>
</dbReference>
<dbReference type="PRINTS" id="PR00344">
    <property type="entry name" value="BCTRLSENSOR"/>
</dbReference>
<dbReference type="SMART" id="SM00448">
    <property type="entry name" value="REC"/>
    <property type="match status" value="2"/>
</dbReference>
<dbReference type="RefSeq" id="WP_211430486.1">
    <property type="nucleotide sequence ID" value="NZ_CP072649.1"/>
</dbReference>
<accession>A0ABX8BCE1</accession>
<dbReference type="Pfam" id="PF02518">
    <property type="entry name" value="HATPase_c"/>
    <property type="match status" value="1"/>
</dbReference>
<sequence length="911" mass="99782">MAVNLHRMQNPRGHALAAGFVAVALILIGLLVASSLTVRQLRSAQAQAGQSLEVLQLVSSAEDAALRTRLYTRGYVITGNGTDMEQARQQAGRLQDVLGQLRARTQSSPSQRERVEQLEEVLLEGKAYLERITELRRIDREAALEMVPGPVGDRLAENLTRVLGAMAEEARTDFNRFATLVHTRTRTLEWLIVFSVSVILLLLVTTYWVVSSELNQRRRLTLQLEHARDAALNLAQKKSDFLANMSHEIRTPMNGIIGMIELLLRTPLNANQRDLAETIRYSADALLVVVNDILDFSKIEAGKLTLEANEFDLRDTVEQSTETLAAAAREKSLELVTLIYRDVPERLCGDAGRVRQVLLNLVGNAIKFTNKGEVVVRVTKQSETDTTVVLRFSVTDTGIGIPKEAQTDIFEAFTQLDSSQSRRFSGTGLGLAISKRLVKLMGGDIGVDSEAGKGATFWFTAQFEKVDVSQPPSTYELWFGTRALVLDDNTTNRTVIAQQLTDFGFFCEAVATAQEALTALRKAAISGHPFRVAILDSQMPTMDGLSLIRQIRAEGWSDELACILLTTPPAPSGMELAQIGIAACVTKPLRLGALKEALRLALGKPRAKTKSTPIRQTVPPAVQAMAGDTQPGDAHHRSILLVEDNPVNQQVAQRMLKILGYQVVTVATGVEALALLQSQQPDAILMDCQIPEMDGYTVTMRIREQEQVTGRHVPIIALTANALQGERERCLAAGMDDYLSKPFKLAELEQVLKQCLSRVPTADTDGPTNTDHQPDADADRDAVLLDMAAFWIGTGIVATNQAAGDLARQIMATFQSDVANQLRHMQTALAQGDEQTVRVIAHRLRGSAAQLGARRLAHALHGIEASPDTTDWLHQVQTVEALAEATRAAFDDALHRELTEPSERQTQPASS</sequence>
<dbReference type="SUPFAM" id="SSF52172">
    <property type="entry name" value="CheY-like"/>
    <property type="match status" value="2"/>
</dbReference>
<dbReference type="SUPFAM" id="SSF47226">
    <property type="entry name" value="Histidine-containing phosphotransfer domain, HPT domain"/>
    <property type="match status" value="1"/>
</dbReference>
<dbReference type="InterPro" id="IPR008207">
    <property type="entry name" value="Sig_transdc_His_kin_Hpt_dom"/>
</dbReference>
<dbReference type="CDD" id="cd16922">
    <property type="entry name" value="HATPase_EvgS-ArcB-TorS-like"/>
    <property type="match status" value="1"/>
</dbReference>
<dbReference type="SUPFAM" id="SSF47384">
    <property type="entry name" value="Homodimeric domain of signal transducing histidine kinase"/>
    <property type="match status" value="1"/>
</dbReference>
<dbReference type="EMBL" id="CP072649">
    <property type="protein sequence ID" value="QUW04597.1"/>
    <property type="molecule type" value="Genomic_DNA"/>
</dbReference>
<dbReference type="Gene3D" id="3.30.565.10">
    <property type="entry name" value="Histidine kinase-like ATPase, C-terminal domain"/>
    <property type="match status" value="1"/>
</dbReference>
<evidence type="ECO:0000259" key="8">
    <source>
        <dbReference type="PROSITE" id="PS50110"/>
    </source>
</evidence>
<evidence type="ECO:0000313" key="10">
    <source>
        <dbReference type="EMBL" id="QUW04597.1"/>
    </source>
</evidence>
<dbReference type="EC" id="2.7.13.3" evidence="2"/>
<dbReference type="Proteomes" id="UP000676506">
    <property type="component" value="Chromosome 2"/>
</dbReference>
<evidence type="ECO:0000259" key="7">
    <source>
        <dbReference type="PROSITE" id="PS50109"/>
    </source>
</evidence>
<feature type="transmembrane region" description="Helical" evidence="6">
    <location>
        <begin position="15"/>
        <end position="33"/>
    </location>
</feature>
<dbReference type="InterPro" id="IPR004358">
    <property type="entry name" value="Sig_transdc_His_kin-like_C"/>
</dbReference>
<dbReference type="Pfam" id="PF01627">
    <property type="entry name" value="Hpt"/>
    <property type="match status" value="1"/>
</dbReference>
<feature type="domain" description="Response regulatory" evidence="8">
    <location>
        <begin position="482"/>
        <end position="602"/>
    </location>
</feature>
<dbReference type="CDD" id="cd00156">
    <property type="entry name" value="REC"/>
    <property type="match status" value="1"/>
</dbReference>
<dbReference type="PANTHER" id="PTHR45339">
    <property type="entry name" value="HYBRID SIGNAL TRANSDUCTION HISTIDINE KINASE J"/>
    <property type="match status" value="1"/>
</dbReference>
<proteinExistence type="predicted"/>
<dbReference type="InterPro" id="IPR001789">
    <property type="entry name" value="Sig_transdc_resp-reg_receiver"/>
</dbReference>
<dbReference type="InterPro" id="IPR011006">
    <property type="entry name" value="CheY-like_superfamily"/>
</dbReference>
<dbReference type="Pfam" id="PF00072">
    <property type="entry name" value="Response_reg"/>
    <property type="match status" value="2"/>
</dbReference>
<evidence type="ECO:0000256" key="1">
    <source>
        <dbReference type="ARBA" id="ARBA00000085"/>
    </source>
</evidence>
<keyword evidence="11" id="KW-1185">Reference proteome</keyword>
<evidence type="ECO:0000256" key="5">
    <source>
        <dbReference type="PROSITE-ProRule" id="PRU00169"/>
    </source>
</evidence>
<keyword evidence="3 5" id="KW-0597">Phosphoprotein</keyword>
<dbReference type="SMART" id="SM00388">
    <property type="entry name" value="HisKA"/>
    <property type="match status" value="1"/>
</dbReference>
<keyword evidence="6" id="KW-1133">Transmembrane helix</keyword>
<dbReference type="InterPro" id="IPR007891">
    <property type="entry name" value="CHASE3"/>
</dbReference>
<dbReference type="CDD" id="cd00082">
    <property type="entry name" value="HisKA"/>
    <property type="match status" value="1"/>
</dbReference>
<protein>
    <recommendedName>
        <fullName evidence="2">histidine kinase</fullName>
        <ecNumber evidence="2">2.7.13.3</ecNumber>
    </recommendedName>
</protein>
<dbReference type="SMART" id="SM00387">
    <property type="entry name" value="HATPase_c"/>
    <property type="match status" value="1"/>
</dbReference>
<dbReference type="Gene3D" id="1.10.287.130">
    <property type="match status" value="1"/>
</dbReference>
<dbReference type="Pfam" id="PF00512">
    <property type="entry name" value="HisKA"/>
    <property type="match status" value="1"/>
</dbReference>
<evidence type="ECO:0000256" key="3">
    <source>
        <dbReference type="ARBA" id="ARBA00022553"/>
    </source>
</evidence>
<feature type="modified residue" description="Phosphohistidine" evidence="4">
    <location>
        <position position="842"/>
    </location>
</feature>
<dbReference type="PROSITE" id="PS50894">
    <property type="entry name" value="HPT"/>
    <property type="match status" value="1"/>
</dbReference>
<dbReference type="InterPro" id="IPR036890">
    <property type="entry name" value="HATPase_C_sf"/>
</dbReference>
<feature type="transmembrane region" description="Helical" evidence="6">
    <location>
        <begin position="190"/>
        <end position="210"/>
    </location>
</feature>
<feature type="modified residue" description="4-aspartylphosphate" evidence="5">
    <location>
        <position position="687"/>
    </location>
</feature>
<evidence type="ECO:0000313" key="11">
    <source>
        <dbReference type="Proteomes" id="UP000676506"/>
    </source>
</evidence>
<dbReference type="Gene3D" id="1.20.120.160">
    <property type="entry name" value="HPT domain"/>
    <property type="match status" value="1"/>
</dbReference>
<evidence type="ECO:0000256" key="6">
    <source>
        <dbReference type="SAM" id="Phobius"/>
    </source>
</evidence>
<name>A0ABX8BCE1_9BACT</name>
<dbReference type="InterPro" id="IPR036097">
    <property type="entry name" value="HisK_dim/P_sf"/>
</dbReference>
<dbReference type="InterPro" id="IPR036641">
    <property type="entry name" value="HPT_dom_sf"/>
</dbReference>
<dbReference type="InterPro" id="IPR005467">
    <property type="entry name" value="His_kinase_dom"/>
</dbReference>
<dbReference type="PROSITE" id="PS50109">
    <property type="entry name" value="HIS_KIN"/>
    <property type="match status" value="1"/>
</dbReference>
<dbReference type="Pfam" id="PF05227">
    <property type="entry name" value="CHASE3"/>
    <property type="match status" value="1"/>
</dbReference>
<dbReference type="PANTHER" id="PTHR45339:SF5">
    <property type="entry name" value="HISTIDINE KINASE"/>
    <property type="match status" value="1"/>
</dbReference>
<dbReference type="InterPro" id="IPR003661">
    <property type="entry name" value="HisK_dim/P_dom"/>
</dbReference>
<comment type="catalytic activity">
    <reaction evidence="1">
        <text>ATP + protein L-histidine = ADP + protein N-phospho-L-histidine.</text>
        <dbReference type="EC" id="2.7.13.3"/>
    </reaction>
</comment>
<gene>
    <name evidence="10" type="ORF">J8C06_12505</name>
</gene>
<reference evidence="10 11" key="1">
    <citation type="submission" date="2021-03" db="EMBL/GenBank/DDBJ databases">
        <title>Genomic and phenotypic characterization of Chloracidobacterium isolates provides evidence for multiple species.</title>
        <authorList>
            <person name="Saini M.K."/>
            <person name="Costas A.M.G."/>
            <person name="Tank M."/>
            <person name="Bryant D.A."/>
        </authorList>
    </citation>
    <scope>NUCLEOTIDE SEQUENCE [LARGE SCALE GENOMIC DNA]</scope>
    <source>
        <strain evidence="10 11">BV2-C</strain>
    </source>
</reference>
<evidence type="ECO:0000256" key="4">
    <source>
        <dbReference type="PROSITE-ProRule" id="PRU00110"/>
    </source>
</evidence>
<dbReference type="CDD" id="cd17546">
    <property type="entry name" value="REC_hyHK_CKI1_RcsC-like"/>
    <property type="match status" value="1"/>
</dbReference>
<dbReference type="Gene3D" id="3.40.50.2300">
    <property type="match status" value="2"/>
</dbReference>
<organism evidence="10 11">
    <name type="scientific">Chloracidobacterium validum</name>
    <dbReference type="NCBI Taxonomy" id="2821543"/>
    <lineage>
        <taxon>Bacteria</taxon>
        <taxon>Pseudomonadati</taxon>
        <taxon>Acidobacteriota</taxon>
        <taxon>Terriglobia</taxon>
        <taxon>Terriglobales</taxon>
        <taxon>Acidobacteriaceae</taxon>
        <taxon>Chloracidobacterium</taxon>
    </lineage>
</organism>